<keyword evidence="15 18" id="KW-0496">Mitochondrion</keyword>
<proteinExistence type="inferred from homology"/>
<evidence type="ECO:0000256" key="3">
    <source>
        <dbReference type="ARBA" id="ARBA00007012"/>
    </source>
</evidence>
<keyword evidence="8 18" id="KW-0812">Transmembrane</keyword>
<organism evidence="20">
    <name type="scientific">Lepas australis</name>
    <dbReference type="NCBI Taxonomy" id="479279"/>
    <lineage>
        <taxon>Eukaryota</taxon>
        <taxon>Metazoa</taxon>
        <taxon>Ecdysozoa</taxon>
        <taxon>Arthropoda</taxon>
        <taxon>Crustacea</taxon>
        <taxon>Multicrustacea</taxon>
        <taxon>Cirripedia</taxon>
        <taxon>Thoracica</taxon>
        <taxon>Thoracicalcarea</taxon>
        <taxon>Scalpellomorpha</taxon>
        <taxon>Lepadoidea</taxon>
        <taxon>Lepadidae</taxon>
        <taxon>Lepas</taxon>
    </lineage>
</organism>
<dbReference type="InterPro" id="IPR001750">
    <property type="entry name" value="ND/Mrp_TM"/>
</dbReference>
<feature type="transmembrane region" description="Helical" evidence="18">
    <location>
        <begin position="87"/>
        <end position="112"/>
    </location>
</feature>
<evidence type="ECO:0000256" key="7">
    <source>
        <dbReference type="ARBA" id="ARBA00022660"/>
    </source>
</evidence>
<evidence type="ECO:0000256" key="15">
    <source>
        <dbReference type="ARBA" id="ARBA00023128"/>
    </source>
</evidence>
<dbReference type="GO" id="GO:0008137">
    <property type="term" value="F:NADH dehydrogenase (ubiquinone) activity"/>
    <property type="evidence" value="ECO:0007669"/>
    <property type="project" value="UniProtKB-EC"/>
</dbReference>
<dbReference type="Pfam" id="PF00361">
    <property type="entry name" value="Proton_antipo_M"/>
    <property type="match status" value="1"/>
</dbReference>
<dbReference type="AlphaFoldDB" id="A0A089NF03"/>
<feature type="domain" description="NADH:quinone oxidoreductase/Mrp antiporter transmembrane" evidence="19">
    <location>
        <begin position="24"/>
        <end position="279"/>
    </location>
</feature>
<keyword evidence="10 18" id="KW-1278">Translocase</keyword>
<evidence type="ECO:0000256" key="11">
    <source>
        <dbReference type="ARBA" id="ARBA00022982"/>
    </source>
</evidence>
<protein>
    <recommendedName>
        <fullName evidence="5 18">NADH-ubiquinone oxidoreductase chain 2</fullName>
        <ecNumber evidence="4 18">7.1.1.2</ecNumber>
    </recommendedName>
</protein>
<name>A0A089NF03_9CRUS</name>
<keyword evidence="9 18" id="KW-0999">Mitochondrion inner membrane</keyword>
<evidence type="ECO:0000256" key="13">
    <source>
        <dbReference type="ARBA" id="ARBA00023027"/>
    </source>
</evidence>
<evidence type="ECO:0000256" key="17">
    <source>
        <dbReference type="ARBA" id="ARBA00049551"/>
    </source>
</evidence>
<keyword evidence="13 18" id="KW-0520">NAD</keyword>
<feature type="transmembrane region" description="Helical" evidence="18">
    <location>
        <begin position="133"/>
        <end position="160"/>
    </location>
</feature>
<dbReference type="GO" id="GO:0005743">
    <property type="term" value="C:mitochondrial inner membrane"/>
    <property type="evidence" value="ECO:0007669"/>
    <property type="project" value="UniProtKB-SubCell"/>
</dbReference>
<evidence type="ECO:0000256" key="18">
    <source>
        <dbReference type="RuleBase" id="RU003403"/>
    </source>
</evidence>
<feature type="transmembrane region" description="Helical" evidence="18">
    <location>
        <begin position="266"/>
        <end position="286"/>
    </location>
</feature>
<evidence type="ECO:0000256" key="1">
    <source>
        <dbReference type="ARBA" id="ARBA00003257"/>
    </source>
</evidence>
<feature type="transmembrane region" description="Helical" evidence="18">
    <location>
        <begin position="236"/>
        <end position="254"/>
    </location>
</feature>
<evidence type="ECO:0000256" key="2">
    <source>
        <dbReference type="ARBA" id="ARBA00004448"/>
    </source>
</evidence>
<evidence type="ECO:0000256" key="12">
    <source>
        <dbReference type="ARBA" id="ARBA00022989"/>
    </source>
</evidence>
<keyword evidence="16 18" id="KW-0472">Membrane</keyword>
<evidence type="ECO:0000313" key="20">
    <source>
        <dbReference type="EMBL" id="AIQ85060.1"/>
    </source>
</evidence>
<dbReference type="EMBL" id="KM017964">
    <property type="protein sequence ID" value="AIQ85060.1"/>
    <property type="molecule type" value="Genomic_DNA"/>
</dbReference>
<keyword evidence="7 18" id="KW-0679">Respiratory chain</keyword>
<dbReference type="GeneID" id="20833023"/>
<feature type="transmembrane region" description="Helical" evidence="18">
    <location>
        <begin position="197"/>
        <end position="216"/>
    </location>
</feature>
<comment type="subcellular location">
    <subcellularLocation>
        <location evidence="2 18">Mitochondrion inner membrane</location>
        <topology evidence="2 18">Multi-pass membrane protein</topology>
    </subcellularLocation>
</comment>
<dbReference type="EC" id="7.1.1.2" evidence="4 18"/>
<evidence type="ECO:0000256" key="8">
    <source>
        <dbReference type="ARBA" id="ARBA00022692"/>
    </source>
</evidence>
<evidence type="ECO:0000256" key="14">
    <source>
        <dbReference type="ARBA" id="ARBA00023075"/>
    </source>
</evidence>
<feature type="transmembrane region" description="Helical" evidence="18">
    <location>
        <begin position="310"/>
        <end position="331"/>
    </location>
</feature>
<dbReference type="PANTHER" id="PTHR46552:SF1">
    <property type="entry name" value="NADH-UBIQUINONE OXIDOREDUCTASE CHAIN 2"/>
    <property type="match status" value="1"/>
</dbReference>
<evidence type="ECO:0000259" key="19">
    <source>
        <dbReference type="Pfam" id="PF00361"/>
    </source>
</evidence>
<reference evidence="20" key="1">
    <citation type="journal article" date="2014" name="Mitochondrial DNA">
        <title>The Complete Mitochondrial Genome of the Antarctic barnacle Lepas australis (Crustacea, Maxillopoda, Cirripedea).</title>
        <authorList>
            <person name="BaeK Y.-S."/>
            <person name="Kim I.-H."/>
            <person name="Min G.-S."/>
            <person name="Choi H.-G."/>
            <person name="Kim S."/>
        </authorList>
    </citation>
    <scope>NUCLEOTIDE SEQUENCE</scope>
</reference>
<comment type="function">
    <text evidence="1">Core subunit of the mitochondrial membrane respiratory chain NADH dehydrogenase (Complex I) that is believed to belong to the minimal assembly required for catalysis. Complex I functions in the transfer of electrons from NADH to the respiratory chain. The immediate electron acceptor for the enzyme is believed to be ubiquinone.</text>
</comment>
<dbReference type="InterPro" id="IPR050175">
    <property type="entry name" value="Complex_I_Subunit_2"/>
</dbReference>
<geneLocation type="mitochondrion" evidence="20"/>
<dbReference type="CTD" id="4536"/>
<dbReference type="GO" id="GO:0006120">
    <property type="term" value="P:mitochondrial electron transport, NADH to ubiquinone"/>
    <property type="evidence" value="ECO:0007669"/>
    <property type="project" value="InterPro"/>
</dbReference>
<dbReference type="PANTHER" id="PTHR46552">
    <property type="entry name" value="NADH-UBIQUINONE OXIDOREDUCTASE CHAIN 2"/>
    <property type="match status" value="1"/>
</dbReference>
<dbReference type="PRINTS" id="PR01436">
    <property type="entry name" value="NADHDHGNASE2"/>
</dbReference>
<comment type="function">
    <text evidence="18">Core subunit of the mitochondrial membrane respiratory chain NADH dehydrogenase (Complex I) which catalyzes electron transfer from NADH through the respiratory chain, using ubiquinone as an electron acceptor. Essential for the catalytic activity and assembly of complex I.</text>
</comment>
<evidence type="ECO:0000256" key="10">
    <source>
        <dbReference type="ARBA" id="ARBA00022967"/>
    </source>
</evidence>
<accession>A0A089NF03</accession>
<comment type="similarity">
    <text evidence="3 18">Belongs to the complex I subunit 2 family.</text>
</comment>
<feature type="transmembrane region" description="Helical" evidence="18">
    <location>
        <begin position="59"/>
        <end position="81"/>
    </location>
</feature>
<evidence type="ECO:0000256" key="4">
    <source>
        <dbReference type="ARBA" id="ARBA00012944"/>
    </source>
</evidence>
<evidence type="ECO:0000256" key="6">
    <source>
        <dbReference type="ARBA" id="ARBA00022448"/>
    </source>
</evidence>
<keyword evidence="6" id="KW-0813">Transport</keyword>
<evidence type="ECO:0000256" key="16">
    <source>
        <dbReference type="ARBA" id="ARBA00023136"/>
    </source>
</evidence>
<keyword evidence="14 18" id="KW-0830">Ubiquinone</keyword>
<keyword evidence="11 18" id="KW-0249">Electron transport</keyword>
<evidence type="ECO:0000256" key="5">
    <source>
        <dbReference type="ARBA" id="ARBA00021008"/>
    </source>
</evidence>
<evidence type="ECO:0000256" key="9">
    <source>
        <dbReference type="ARBA" id="ARBA00022792"/>
    </source>
</evidence>
<keyword evidence="12 18" id="KW-1133">Transmembrane helix</keyword>
<dbReference type="RefSeq" id="YP_009092520.1">
    <property type="nucleotide sequence ID" value="NC_025295.1"/>
</dbReference>
<gene>
    <name evidence="20" type="primary">ND2</name>
</gene>
<comment type="catalytic activity">
    <reaction evidence="17 18">
        <text>a ubiquinone + NADH + 5 H(+)(in) = a ubiquinol + NAD(+) + 4 H(+)(out)</text>
        <dbReference type="Rhea" id="RHEA:29091"/>
        <dbReference type="Rhea" id="RHEA-COMP:9565"/>
        <dbReference type="Rhea" id="RHEA-COMP:9566"/>
        <dbReference type="ChEBI" id="CHEBI:15378"/>
        <dbReference type="ChEBI" id="CHEBI:16389"/>
        <dbReference type="ChEBI" id="CHEBI:17976"/>
        <dbReference type="ChEBI" id="CHEBI:57540"/>
        <dbReference type="ChEBI" id="CHEBI:57945"/>
        <dbReference type="EC" id="7.1.1.2"/>
    </reaction>
</comment>
<dbReference type="InterPro" id="IPR003917">
    <property type="entry name" value="NADH_UbQ_OxRdtase_chain2"/>
</dbReference>
<sequence length="332" mass="37495">MNILLSPFIYVFFLTSSTLMVISSSSFFSIWLGLELNILSFIPMMNFPSETKKAGEASIKYFLIQSIASSIILFSAIWFFLYNSSALMSFLNLMMTTALCTKLGLAPFHAWFPEVMEGLSWINSLILMTWQKISPMVTLSLFYNSTFILMLALTSALVGAISGLNQTSLRKILAFSSVSHMGWMLTMMSFNSSLWINYLLIYFFLSFISCISFWFFNLNFLSQLFFFKDSSVKTLVFLNLLSMGGMPPLLGFLAKMYGFLVISKSLPVLMVLIFSSLITLFFYTRICLSCFTLSQENSISTKVSFKKSNMVANSLLMILSVVGLVPICILVY</sequence>